<dbReference type="EMBL" id="BMAW01042537">
    <property type="protein sequence ID" value="GFS34738.1"/>
    <property type="molecule type" value="Genomic_DNA"/>
</dbReference>
<sequence>PACPTVCDNGLVDRQEVEARWCSRIDCNFHLRVGGHSSNPKLYS</sequence>
<organism evidence="1 2">
    <name type="scientific">Nephila pilipes</name>
    <name type="common">Giant wood spider</name>
    <name type="synonym">Nephila maculata</name>
    <dbReference type="NCBI Taxonomy" id="299642"/>
    <lineage>
        <taxon>Eukaryota</taxon>
        <taxon>Metazoa</taxon>
        <taxon>Ecdysozoa</taxon>
        <taxon>Arthropoda</taxon>
        <taxon>Chelicerata</taxon>
        <taxon>Arachnida</taxon>
        <taxon>Araneae</taxon>
        <taxon>Araneomorphae</taxon>
        <taxon>Entelegynae</taxon>
        <taxon>Araneoidea</taxon>
        <taxon>Nephilidae</taxon>
        <taxon>Nephila</taxon>
    </lineage>
</organism>
<dbReference type="Proteomes" id="UP000887013">
    <property type="component" value="Unassembled WGS sequence"/>
</dbReference>
<feature type="non-terminal residue" evidence="1">
    <location>
        <position position="1"/>
    </location>
</feature>
<keyword evidence="2" id="KW-1185">Reference proteome</keyword>
<proteinExistence type="predicted"/>
<gene>
    <name evidence="1" type="ORF">NPIL_154451</name>
</gene>
<protein>
    <submittedName>
        <fullName evidence="1">Uncharacterized protein</fullName>
    </submittedName>
</protein>
<name>A0A8X6M9Z8_NEPPI</name>
<dbReference type="AlphaFoldDB" id="A0A8X6M9Z8"/>
<accession>A0A8X6M9Z8</accession>
<evidence type="ECO:0000313" key="1">
    <source>
        <dbReference type="EMBL" id="GFS34738.1"/>
    </source>
</evidence>
<evidence type="ECO:0000313" key="2">
    <source>
        <dbReference type="Proteomes" id="UP000887013"/>
    </source>
</evidence>
<reference evidence="1" key="1">
    <citation type="submission" date="2020-08" db="EMBL/GenBank/DDBJ databases">
        <title>Multicomponent nature underlies the extraordinary mechanical properties of spider dragline silk.</title>
        <authorList>
            <person name="Kono N."/>
            <person name="Nakamura H."/>
            <person name="Mori M."/>
            <person name="Yoshida Y."/>
            <person name="Ohtoshi R."/>
            <person name="Malay A.D."/>
            <person name="Moran D.A.P."/>
            <person name="Tomita M."/>
            <person name="Numata K."/>
            <person name="Arakawa K."/>
        </authorList>
    </citation>
    <scope>NUCLEOTIDE SEQUENCE</scope>
</reference>
<comment type="caution">
    <text evidence="1">The sequence shown here is derived from an EMBL/GenBank/DDBJ whole genome shotgun (WGS) entry which is preliminary data.</text>
</comment>